<evidence type="ECO:0000313" key="1">
    <source>
        <dbReference type="EMBL" id="PKI73239.1"/>
    </source>
</evidence>
<protein>
    <submittedName>
        <fullName evidence="1">Uncharacterized protein</fullName>
    </submittedName>
</protein>
<keyword evidence="2" id="KW-1185">Reference proteome</keyword>
<comment type="caution">
    <text evidence="1">The sequence shown here is derived from an EMBL/GenBank/DDBJ whole genome shotgun (WGS) entry which is preliminary data.</text>
</comment>
<gene>
    <name evidence="1" type="ORF">CRG98_006374</name>
</gene>
<dbReference type="Proteomes" id="UP000233551">
    <property type="component" value="Unassembled WGS sequence"/>
</dbReference>
<reference evidence="1 2" key="1">
    <citation type="submission" date="2017-11" db="EMBL/GenBank/DDBJ databases">
        <title>De-novo sequencing of pomegranate (Punica granatum L.) genome.</title>
        <authorList>
            <person name="Akparov Z."/>
            <person name="Amiraslanov A."/>
            <person name="Hajiyeva S."/>
            <person name="Abbasov M."/>
            <person name="Kaur K."/>
            <person name="Hamwieh A."/>
            <person name="Solovyev V."/>
            <person name="Salamov A."/>
            <person name="Braich B."/>
            <person name="Kosarev P."/>
            <person name="Mahmoud A."/>
            <person name="Hajiyev E."/>
            <person name="Babayeva S."/>
            <person name="Izzatullayeva V."/>
            <person name="Mammadov A."/>
            <person name="Mammadov A."/>
            <person name="Sharifova S."/>
            <person name="Ojaghi J."/>
            <person name="Eynullazada K."/>
            <person name="Bayramov B."/>
            <person name="Abdulazimova A."/>
            <person name="Shahmuradov I."/>
        </authorList>
    </citation>
    <scope>NUCLEOTIDE SEQUENCE [LARGE SCALE GENOMIC DNA]</scope>
    <source>
        <strain evidence="2">cv. AG2017</strain>
        <tissue evidence="1">Leaf</tissue>
    </source>
</reference>
<evidence type="ECO:0000313" key="2">
    <source>
        <dbReference type="Proteomes" id="UP000233551"/>
    </source>
</evidence>
<dbReference type="EMBL" id="PGOL01000281">
    <property type="protein sequence ID" value="PKI73239.1"/>
    <property type="molecule type" value="Genomic_DNA"/>
</dbReference>
<proteinExistence type="predicted"/>
<dbReference type="AlphaFoldDB" id="A0A2I0KXN6"/>
<accession>A0A2I0KXN6</accession>
<sequence length="253" mass="27333">MQGQLRLLIFGQTNIRLCVSGKRYSCSVVRESFEGVPSRRVLPQSKYNGNDPIRVRGKACVAVLGKTRGAGSHEDKLLEQVGGHSRGRAGTIIRSEGWDSMSKFQGAGWRVFIVLIVVVQGKCVGERTGLAGVVQVHRGTCTCCVEGVCMGKISGELASPEKVGRSSGHGSPYRGERVKIASGLFVKVVSTHINLLVIDPNVGEVDHGGYAQREGCLGRRAACILWRVGEVLVDWRTLSRHEAPLTKTKGKPT</sequence>
<organism evidence="1 2">
    <name type="scientific">Punica granatum</name>
    <name type="common">Pomegranate</name>
    <dbReference type="NCBI Taxonomy" id="22663"/>
    <lineage>
        <taxon>Eukaryota</taxon>
        <taxon>Viridiplantae</taxon>
        <taxon>Streptophyta</taxon>
        <taxon>Embryophyta</taxon>
        <taxon>Tracheophyta</taxon>
        <taxon>Spermatophyta</taxon>
        <taxon>Magnoliopsida</taxon>
        <taxon>eudicotyledons</taxon>
        <taxon>Gunneridae</taxon>
        <taxon>Pentapetalae</taxon>
        <taxon>rosids</taxon>
        <taxon>malvids</taxon>
        <taxon>Myrtales</taxon>
        <taxon>Lythraceae</taxon>
        <taxon>Punica</taxon>
    </lineage>
</organism>
<name>A0A2I0KXN6_PUNGR</name>